<dbReference type="Pfam" id="PF00075">
    <property type="entry name" value="RNase_H"/>
    <property type="match status" value="1"/>
</dbReference>
<keyword evidence="4" id="KW-1185">Reference proteome</keyword>
<name>A0AAD6VRJ2_9AGAR</name>
<comment type="caution">
    <text evidence="3">The sequence shown here is derived from an EMBL/GenBank/DDBJ whole genome shotgun (WGS) entry which is preliminary data.</text>
</comment>
<sequence>MSQGLRVLTNVLDGPPPRKALPRQRRRRGESSQPVPETVSVYIHGAVLAHRKTRRRAGAGVAFANGEGVDVQLRVPTDWNQDAQSAEILAALVAIRAVHSDTDLTLVSTQDYIQKAMNTHLQKWEDKGWVGVKDRIPLQCLAAEIRARAGRTFFGVASTSADENMKRAKSLAAAGYGHTTAAKIDLTAPPGHSSRGMSLVGTKQKTFYQAIREVKDHKRVPRPATTRQIRMTLDAVFQDFERDANERDLWLSIRNKDFSRQVRNFLYRAMHDSFPVGRYWKNIPECDNRVACQECGVTEDMEHILLHCKANNVVDATWGAAKELWATADDSWPVSSLGSLLGCGLATFYTGDKKLRQAKQRLFRIIISETIFHLWKMRNARVIGLVPPTASESINKWRFIINKRMEIDFVLARRPRAGSQASLKSCLVDQTWLPILSDQHIMREGWIHRPKVLVGTEPPNEASSSPTLSASDVRNMHFPGR</sequence>
<feature type="region of interest" description="Disordered" evidence="1">
    <location>
        <begin position="1"/>
        <end position="36"/>
    </location>
</feature>
<feature type="compositionally biased region" description="Polar residues" evidence="1">
    <location>
        <begin position="461"/>
        <end position="472"/>
    </location>
</feature>
<evidence type="ECO:0000313" key="4">
    <source>
        <dbReference type="Proteomes" id="UP001219525"/>
    </source>
</evidence>
<dbReference type="GO" id="GO:0004523">
    <property type="term" value="F:RNA-DNA hybrid ribonuclease activity"/>
    <property type="evidence" value="ECO:0007669"/>
    <property type="project" value="InterPro"/>
</dbReference>
<organism evidence="3 4">
    <name type="scientific">Mycena pura</name>
    <dbReference type="NCBI Taxonomy" id="153505"/>
    <lineage>
        <taxon>Eukaryota</taxon>
        <taxon>Fungi</taxon>
        <taxon>Dikarya</taxon>
        <taxon>Basidiomycota</taxon>
        <taxon>Agaricomycotina</taxon>
        <taxon>Agaricomycetes</taxon>
        <taxon>Agaricomycetidae</taxon>
        <taxon>Agaricales</taxon>
        <taxon>Marasmiineae</taxon>
        <taxon>Mycenaceae</taxon>
        <taxon>Mycena</taxon>
    </lineage>
</organism>
<gene>
    <name evidence="3" type="ORF">GGX14DRAFT_354602</name>
</gene>
<dbReference type="AlphaFoldDB" id="A0AAD6VRJ2"/>
<evidence type="ECO:0000313" key="3">
    <source>
        <dbReference type="EMBL" id="KAJ7220660.1"/>
    </source>
</evidence>
<reference evidence="3" key="1">
    <citation type="submission" date="2023-03" db="EMBL/GenBank/DDBJ databases">
        <title>Massive genome expansion in bonnet fungi (Mycena s.s.) driven by repeated elements and novel gene families across ecological guilds.</title>
        <authorList>
            <consortium name="Lawrence Berkeley National Laboratory"/>
            <person name="Harder C.B."/>
            <person name="Miyauchi S."/>
            <person name="Viragh M."/>
            <person name="Kuo A."/>
            <person name="Thoen E."/>
            <person name="Andreopoulos B."/>
            <person name="Lu D."/>
            <person name="Skrede I."/>
            <person name="Drula E."/>
            <person name="Henrissat B."/>
            <person name="Morin E."/>
            <person name="Kohler A."/>
            <person name="Barry K."/>
            <person name="LaButti K."/>
            <person name="Morin E."/>
            <person name="Salamov A."/>
            <person name="Lipzen A."/>
            <person name="Mereny Z."/>
            <person name="Hegedus B."/>
            <person name="Baldrian P."/>
            <person name="Stursova M."/>
            <person name="Weitz H."/>
            <person name="Taylor A."/>
            <person name="Grigoriev I.V."/>
            <person name="Nagy L.G."/>
            <person name="Martin F."/>
            <person name="Kauserud H."/>
        </authorList>
    </citation>
    <scope>NUCLEOTIDE SEQUENCE</scope>
    <source>
        <strain evidence="3">9144</strain>
    </source>
</reference>
<dbReference type="InterPro" id="IPR002156">
    <property type="entry name" value="RNaseH_domain"/>
</dbReference>
<dbReference type="Proteomes" id="UP001219525">
    <property type="component" value="Unassembled WGS sequence"/>
</dbReference>
<dbReference type="InterPro" id="IPR036397">
    <property type="entry name" value="RNaseH_sf"/>
</dbReference>
<dbReference type="GO" id="GO:0003676">
    <property type="term" value="F:nucleic acid binding"/>
    <property type="evidence" value="ECO:0007669"/>
    <property type="project" value="InterPro"/>
</dbReference>
<protein>
    <recommendedName>
        <fullName evidence="2">RNase H type-1 domain-containing protein</fullName>
    </recommendedName>
</protein>
<dbReference type="Gene3D" id="3.30.420.10">
    <property type="entry name" value="Ribonuclease H-like superfamily/Ribonuclease H"/>
    <property type="match status" value="1"/>
</dbReference>
<dbReference type="EMBL" id="JARJCW010000009">
    <property type="protein sequence ID" value="KAJ7220660.1"/>
    <property type="molecule type" value="Genomic_DNA"/>
</dbReference>
<feature type="domain" description="RNase H type-1" evidence="2">
    <location>
        <begin position="37"/>
        <end position="131"/>
    </location>
</feature>
<accession>A0AAD6VRJ2</accession>
<evidence type="ECO:0000256" key="1">
    <source>
        <dbReference type="SAM" id="MobiDB-lite"/>
    </source>
</evidence>
<dbReference type="InterPro" id="IPR012337">
    <property type="entry name" value="RNaseH-like_sf"/>
</dbReference>
<proteinExistence type="predicted"/>
<feature type="region of interest" description="Disordered" evidence="1">
    <location>
        <begin position="457"/>
        <end position="481"/>
    </location>
</feature>
<evidence type="ECO:0000259" key="2">
    <source>
        <dbReference type="Pfam" id="PF00075"/>
    </source>
</evidence>
<dbReference type="SUPFAM" id="SSF53098">
    <property type="entry name" value="Ribonuclease H-like"/>
    <property type="match status" value="1"/>
</dbReference>